<sequence>MVCQGSLLDQAGAAASTSLTTSFAFESGSSGTTLPTEQAYDEPVFYVRECYPVYYEMILRLLKLTRNQIKRVEAVTVSGTPGIGKSIFFAYFFTRYCYENETATIVTASFNKDSEMTQVVVWKDGELVDKAKMDKSLMIRLCLTADEKRKIAYSISTMGHLTKPQRMLKWFAFESQRQVV</sequence>
<dbReference type="EMBL" id="JAGDFM010000663">
    <property type="protein sequence ID" value="KAG7376573.1"/>
    <property type="molecule type" value="Genomic_DNA"/>
</dbReference>
<dbReference type="AlphaFoldDB" id="A0A8T1V8A3"/>
<reference evidence="1" key="1">
    <citation type="submission" date="2021-02" db="EMBL/GenBank/DDBJ databases">
        <authorList>
            <person name="Palmer J.M."/>
        </authorList>
    </citation>
    <scope>NUCLEOTIDE SEQUENCE</scope>
    <source>
        <strain evidence="1">SCRP734</strain>
    </source>
</reference>
<organism evidence="1 2">
    <name type="scientific">Phytophthora pseudosyringae</name>
    <dbReference type="NCBI Taxonomy" id="221518"/>
    <lineage>
        <taxon>Eukaryota</taxon>
        <taxon>Sar</taxon>
        <taxon>Stramenopiles</taxon>
        <taxon>Oomycota</taxon>
        <taxon>Peronosporomycetes</taxon>
        <taxon>Peronosporales</taxon>
        <taxon>Peronosporaceae</taxon>
        <taxon>Phytophthora</taxon>
    </lineage>
</organism>
<keyword evidence="2" id="KW-1185">Reference proteome</keyword>
<accession>A0A8T1V8A3</accession>
<proteinExistence type="predicted"/>
<name>A0A8T1V8A3_9STRA</name>
<protein>
    <submittedName>
        <fullName evidence="1">Uncharacterized protein</fullName>
    </submittedName>
</protein>
<evidence type="ECO:0000313" key="1">
    <source>
        <dbReference type="EMBL" id="KAG7376573.1"/>
    </source>
</evidence>
<dbReference type="OrthoDB" id="19861at2759"/>
<comment type="caution">
    <text evidence="1">The sequence shown here is derived from an EMBL/GenBank/DDBJ whole genome shotgun (WGS) entry which is preliminary data.</text>
</comment>
<dbReference type="Proteomes" id="UP000694044">
    <property type="component" value="Unassembled WGS sequence"/>
</dbReference>
<evidence type="ECO:0000313" key="2">
    <source>
        <dbReference type="Proteomes" id="UP000694044"/>
    </source>
</evidence>
<gene>
    <name evidence="1" type="ORF">PHYPSEUDO_013126</name>
</gene>